<comment type="caution">
    <text evidence="2">The sequence shown here is derived from an EMBL/GenBank/DDBJ whole genome shotgun (WGS) entry which is preliminary data.</text>
</comment>
<dbReference type="EMBL" id="JAPMLE010000001">
    <property type="protein sequence ID" value="MDR8525452.1"/>
    <property type="molecule type" value="Genomic_DNA"/>
</dbReference>
<organism evidence="2 4">
    <name type="scientific">Shewanella fidelis</name>
    <dbReference type="NCBI Taxonomy" id="173509"/>
    <lineage>
        <taxon>Bacteria</taxon>
        <taxon>Pseudomonadati</taxon>
        <taxon>Pseudomonadota</taxon>
        <taxon>Gammaproteobacteria</taxon>
        <taxon>Alteromonadales</taxon>
        <taxon>Shewanellaceae</taxon>
        <taxon>Shewanella</taxon>
    </lineage>
</organism>
<keyword evidence="1" id="KW-0175">Coiled coil</keyword>
<dbReference type="EMBL" id="JAPMLD010000008">
    <property type="protein sequence ID" value="MDW4825694.1"/>
    <property type="molecule type" value="Genomic_DNA"/>
</dbReference>
<evidence type="ECO:0000313" key="2">
    <source>
        <dbReference type="EMBL" id="MDR8525452.1"/>
    </source>
</evidence>
<sequence length="1429" mass="160880">MSFELDDVVVDKLAKQHRWAATGVSDYPPRDPLVGQSRFFKRFQTFLHTVDHDDDRFAHVFAVEAEWGRGKSRLGHELVAQINDCSKGWFVRDEQGQLHDQQLFNSEAQDKYLALYIRYSQVASDYQNSDNWFAFGLYQALLPLATQSFDGSIQSEIAKQAYERLMPFGFTSALLAEALQLDKQHSEEDLYTDQTLVVELVQAAYEVLKRFGVQYVLVVLDELETIAETASFGLEDEKDKVRLDGQAIRLIGKAIKEEDPRRKLPWLRYVALCSPLLGQQLREVQSLARRFELVELEHNAFADVSDYVTSLLKDGKLAFDYPAGLVEAGYAMSGANFGWFNVVMANVDAVLSQYLQADRSIKDVGELFEAVLAGSGKVQSHVLDKGAIEGIQTRDQALLAQCRSLLYGQLPVCLADVSQATELLALKNEDQEPIAAHYRKLSIDRLQCRQALEQAKFRRDKDEWYYPAVDQALSLDTLLDNLRTFSIKEQAASGDKGAVLLPLSKGEFKYLLSLLYDHPAIEFAADALWHKLVGKTAELDASEATHIGPSVAMLLRLDLRYRSAQQNSLIFKDPSMGDGHEQAMAALGKQSSQKPIIKALTRVTGFVRLLDNNWGYDENLLDNKAGQDDAPLAILIEPRSRQGGLFTLEGFKLHPEGKALFAWVSNLNELENLHSFAAEYYRKSGRMPVLALTASAHLMEQYSRLEENNELRDAILLHYVNPSEADQLERIGLSLEVCQQHGVSLSPESFTAKFKNKLHALNTFANEAIHKWRQRLQKRGLIAWPLKVDGKLSQNDRDLLFKGWYQLAIAHPELNGVLDLQQQHGVPVDELSGLLDKLKVPGSYMAKGYTADEHAGLFTELNNVQRSQAQIPLFLAHIAHPNKQHKWQFERFKQQFYFAYVAETNITAKGVFNDWMWWCGELNLLTLTNPNEKQATWESYPRSRLENAITEAQNWFSGNDQDSYKANVEVMSRVYGYGRISEVFAPLGKNQLGYATVEAKEQLEKAQALFSALKQQEEQLEEITQVSEAHILAGLVNKRAEVLDLVAKVRPLNSRKPTLKDAHILDLEDKGTSLYQRVEQACLFAEFVERSAERINNRLTDLINDVEADCTILNHFPKSLYTNTLRTIGHILDGALKDDASSATGQKEQQAGSDTLLHYLRKLDLGKAQDKLSALAIEVGLNLHTEQQLPMSEIQGSILSSYRNCKERFEKLVNNLAEQNQRAEQLQQLLSSATAEYEYPDDIAELPKLVMKLQLIEDAIADLPNEAESKRQSMQASLRNGQFAGLRDLPEELVKSARGQIAPIQGRLNNIENNLAAVKRNAIVQLNSWLPLLKPLLVSQQQPLPAELTLTDVDKLGVSELVMVCDKTLSDWQGQGEAILQDTGLTLAQWQPVYEALSQSKEPMLTPEQQQGLVNKGIVKMRLTFASVL</sequence>
<evidence type="ECO:0000313" key="3">
    <source>
        <dbReference type="EMBL" id="MDW4825694.1"/>
    </source>
</evidence>
<dbReference type="Proteomes" id="UP001259340">
    <property type="component" value="Unassembled WGS sequence"/>
</dbReference>
<keyword evidence="5" id="KW-1185">Reference proteome</keyword>
<reference evidence="3 5" key="1">
    <citation type="journal article" date="2022" name="bioRxiv">
        <title>Prophages regulate Shewanella fidelis 3313 motility and biofilm formation: implications for gut colonization dynamics in Ciona robusta.</title>
        <authorList>
            <person name="Natarajan O."/>
            <person name="Gibboney S.L."/>
            <person name="Young M.N."/>
            <person name="Lim S.J."/>
            <person name="Pluta N."/>
            <person name="Atkinson C.G."/>
            <person name="Leigh B.A."/>
            <person name="Liberti A."/>
            <person name="Kees E.D."/>
            <person name="Breitbart M."/>
            <person name="Gralnick J.A."/>
            <person name="Dishaw L.J."/>
        </authorList>
    </citation>
    <scope>NUCLEOTIDE SEQUENCE [LARGE SCALE GENOMIC DNA]</scope>
    <source>
        <strain evidence="3 5">JG4066</strain>
    </source>
</reference>
<feature type="coiled-coil region" evidence="1">
    <location>
        <begin position="996"/>
        <end position="1026"/>
    </location>
</feature>
<evidence type="ECO:0000313" key="5">
    <source>
        <dbReference type="Proteomes" id="UP001271263"/>
    </source>
</evidence>
<proteinExistence type="predicted"/>
<reference evidence="2" key="2">
    <citation type="submission" date="2022-11" db="EMBL/GenBank/DDBJ databases">
        <title>Prophages regulate Shewanella fidelis motility and biofilm formation: implications for gut colonization dynamics in Ciona robusta.</title>
        <authorList>
            <person name="Natarajan O."/>
            <person name="Gibboney S.L."/>
            <person name="Young M.N."/>
            <person name="Lim S.J."/>
            <person name="Pluta N."/>
            <person name="Atkinson C.G.F."/>
            <person name="Leigh B.A."/>
            <person name="Liberti A."/>
            <person name="Kees E."/>
            <person name="Breitbart M."/>
            <person name="Gralnick J."/>
            <person name="Dishaw L.J."/>
        </authorList>
    </citation>
    <scope>NUCLEOTIDE SEQUENCE</scope>
    <source>
        <strain evidence="2">3313</strain>
    </source>
</reference>
<accession>A0AAW8NQR9</accession>
<dbReference type="RefSeq" id="WP_310655602.1">
    <property type="nucleotide sequence ID" value="NZ_JAPMLB010000008.1"/>
</dbReference>
<dbReference type="Proteomes" id="UP001271263">
    <property type="component" value="Unassembled WGS sequence"/>
</dbReference>
<evidence type="ECO:0000256" key="1">
    <source>
        <dbReference type="SAM" id="Coils"/>
    </source>
</evidence>
<name>A0AAW8NQR9_9GAMM</name>
<gene>
    <name evidence="2" type="ORF">OS133_17700</name>
    <name evidence="3" type="ORF">OS134_16620</name>
</gene>
<feature type="coiled-coil region" evidence="1">
    <location>
        <begin position="1202"/>
        <end position="1236"/>
    </location>
</feature>
<evidence type="ECO:0000313" key="4">
    <source>
        <dbReference type="Proteomes" id="UP001259340"/>
    </source>
</evidence>
<protein>
    <submittedName>
        <fullName evidence="2">Uncharacterized protein</fullName>
    </submittedName>
</protein>